<dbReference type="RefSeq" id="WP_148255594.1">
    <property type="nucleotide sequence ID" value="NZ_CP093033.1"/>
</dbReference>
<dbReference type="EMBL" id="CP093033">
    <property type="protein sequence ID" value="UNF29356.1"/>
    <property type="molecule type" value="Genomic_DNA"/>
</dbReference>
<name>A0ABY3VVE6_9HYPH</name>
<dbReference type="Proteomes" id="UP000829580">
    <property type="component" value="Chromosome"/>
</dbReference>
<accession>A0ABY3VVE6</accession>
<keyword evidence="2" id="KW-1185">Reference proteome</keyword>
<proteinExistence type="predicted"/>
<evidence type="ECO:0000313" key="1">
    <source>
        <dbReference type="EMBL" id="UNF29356.1"/>
    </source>
</evidence>
<sequence length="68" mass="8506">MKNNMHLWLFHYTHHDKRYEMEFDLITRFSLKKAQEPARHYNNIFKEGTGIIVFKKLCWRFFKSKKLN</sequence>
<reference evidence="1 2" key="1">
    <citation type="submission" date="2022-02" db="EMBL/GenBank/DDBJ databases">
        <title>Genomic structural plasticity of rodent-associated Bartonella in nature.</title>
        <authorList>
            <person name="Sousa K.C.M."/>
            <person name="Gutierrez R."/>
            <person name="Yahalomi D."/>
            <person name="Shalit T."/>
            <person name="Markus B."/>
            <person name="Nachum-Biala Y."/>
            <person name="Hawlena H."/>
            <person name="Marcos-Hadad E."/>
            <person name="Hazkani-Covo E."/>
            <person name="Neves H.R."/>
            <person name="Covo S."/>
            <person name="Harrus S."/>
        </authorList>
    </citation>
    <scope>NUCLEOTIDE SEQUENCE [LARGE SCALE GENOMIC DNA]</scope>
    <source>
        <strain evidence="1 2">B35_1_2</strain>
    </source>
</reference>
<organism evidence="1 2">
    <name type="scientific">Bartonella krasnovii</name>
    <dbReference type="NCBI Taxonomy" id="2267275"/>
    <lineage>
        <taxon>Bacteria</taxon>
        <taxon>Pseudomonadati</taxon>
        <taxon>Pseudomonadota</taxon>
        <taxon>Alphaproteobacteria</taxon>
        <taxon>Hyphomicrobiales</taxon>
        <taxon>Bartonellaceae</taxon>
        <taxon>Bartonella</taxon>
    </lineage>
</organism>
<evidence type="ECO:0000313" key="2">
    <source>
        <dbReference type="Proteomes" id="UP000829580"/>
    </source>
</evidence>
<gene>
    <name evidence="1" type="ORF">MNL13_00785</name>
</gene>
<protein>
    <submittedName>
        <fullName evidence="1">Uncharacterized protein</fullName>
    </submittedName>
</protein>